<accession>A0A9P7Y2M9</accession>
<dbReference type="EMBL" id="JAHRHY010000002">
    <property type="protein sequence ID" value="KAG9072214.1"/>
    <property type="molecule type" value="Genomic_DNA"/>
</dbReference>
<dbReference type="Proteomes" id="UP000707451">
    <property type="component" value="Unassembled WGS sequence"/>
</dbReference>
<dbReference type="AlphaFoldDB" id="A0A9P7Y2M9"/>
<evidence type="ECO:0000313" key="2">
    <source>
        <dbReference type="Proteomes" id="UP000707451"/>
    </source>
</evidence>
<reference evidence="1" key="1">
    <citation type="submission" date="2021-06" db="EMBL/GenBank/DDBJ databases">
        <title>Genome Sequence of Mortierella hyaline Strain SCG-10, a Cold-Adapted, Nitrate-Reducing Fungus Isolated from Soil in Minnesota, USA.</title>
        <authorList>
            <person name="Aldossari N."/>
        </authorList>
    </citation>
    <scope>NUCLEOTIDE SEQUENCE</scope>
    <source>
        <strain evidence="1">SCG-10</strain>
    </source>
</reference>
<evidence type="ECO:0000313" key="1">
    <source>
        <dbReference type="EMBL" id="KAG9072214.1"/>
    </source>
</evidence>
<comment type="caution">
    <text evidence="1">The sequence shown here is derived from an EMBL/GenBank/DDBJ whole genome shotgun (WGS) entry which is preliminary data.</text>
</comment>
<dbReference type="OrthoDB" id="10267344at2759"/>
<proteinExistence type="predicted"/>
<keyword evidence="2" id="KW-1185">Reference proteome</keyword>
<sequence length="91" mass="10517">MITKFNKTHRILEFPPGAFVMAKDESAKGSFDPPYEGPFKIIRRTTRGSYVLRVAMNRILARNYAPEQMKLVTQSVDVQSHENDHFLFISE</sequence>
<name>A0A9P7Y2M9_9FUNG</name>
<protein>
    <submittedName>
        <fullName evidence="1">Uncharacterized protein</fullName>
    </submittedName>
</protein>
<organism evidence="1 2">
    <name type="scientific">Linnemannia hyalina</name>
    <dbReference type="NCBI Taxonomy" id="64524"/>
    <lineage>
        <taxon>Eukaryota</taxon>
        <taxon>Fungi</taxon>
        <taxon>Fungi incertae sedis</taxon>
        <taxon>Mucoromycota</taxon>
        <taxon>Mortierellomycotina</taxon>
        <taxon>Mortierellomycetes</taxon>
        <taxon>Mortierellales</taxon>
        <taxon>Mortierellaceae</taxon>
        <taxon>Linnemannia</taxon>
    </lineage>
</organism>
<gene>
    <name evidence="1" type="ORF">KI688_006438</name>
</gene>